<keyword evidence="2" id="KW-1185">Reference proteome</keyword>
<protein>
    <submittedName>
        <fullName evidence="1">Uncharacterized protein</fullName>
    </submittedName>
</protein>
<reference evidence="1" key="2">
    <citation type="submission" date="2020-05" db="UniProtKB">
        <authorList>
            <consortium name="EnsemblMetazoa"/>
        </authorList>
    </citation>
    <scope>IDENTIFICATION</scope>
    <source>
        <strain evidence="1">Indian</strain>
    </source>
</reference>
<evidence type="ECO:0000313" key="1">
    <source>
        <dbReference type="EnsemblMetazoa" id="ASTEI11631-PA"/>
    </source>
</evidence>
<sequence>MRARPDDVSLNIRLVALYHSRNKLRDAVLHVQEAEKKIPLETSLEWCSCVLKTLEEYLESAQDLESNAKNWRAIKSSHLLAHSSFTTMKFASGDVRQCREALE</sequence>
<dbReference type="VEuPathDB" id="VectorBase:ASTEI11631"/>
<accession>A0A182YT45</accession>
<dbReference type="EnsemblMetazoa" id="ASTEI11631-RA">
    <property type="protein sequence ID" value="ASTEI11631-PA"/>
    <property type="gene ID" value="ASTEI11631"/>
</dbReference>
<dbReference type="Proteomes" id="UP000076408">
    <property type="component" value="Unassembled WGS sequence"/>
</dbReference>
<proteinExistence type="predicted"/>
<organism evidence="1 2">
    <name type="scientific">Anopheles stephensi</name>
    <name type="common">Indo-Pakistan malaria mosquito</name>
    <dbReference type="NCBI Taxonomy" id="30069"/>
    <lineage>
        <taxon>Eukaryota</taxon>
        <taxon>Metazoa</taxon>
        <taxon>Ecdysozoa</taxon>
        <taxon>Arthropoda</taxon>
        <taxon>Hexapoda</taxon>
        <taxon>Insecta</taxon>
        <taxon>Pterygota</taxon>
        <taxon>Neoptera</taxon>
        <taxon>Endopterygota</taxon>
        <taxon>Diptera</taxon>
        <taxon>Nematocera</taxon>
        <taxon>Culicoidea</taxon>
        <taxon>Culicidae</taxon>
        <taxon>Anophelinae</taxon>
        <taxon>Anopheles</taxon>
    </lineage>
</organism>
<reference evidence="2" key="1">
    <citation type="journal article" date="2014" name="Genome Biol.">
        <title>Genome analysis of a major urban malaria vector mosquito, Anopheles stephensi.</title>
        <authorList>
            <person name="Jiang X."/>
            <person name="Peery A."/>
            <person name="Hall A.B."/>
            <person name="Sharma A."/>
            <person name="Chen X.G."/>
            <person name="Waterhouse R.M."/>
            <person name="Komissarov A."/>
            <person name="Riehle M.M."/>
            <person name="Shouche Y."/>
            <person name="Sharakhova M.V."/>
            <person name="Lawson D."/>
            <person name="Pakpour N."/>
            <person name="Arensburger P."/>
            <person name="Davidson V.L."/>
            <person name="Eiglmeier K."/>
            <person name="Emrich S."/>
            <person name="George P."/>
            <person name="Kennedy R.C."/>
            <person name="Mane S.P."/>
            <person name="Maslen G."/>
            <person name="Oringanje C."/>
            <person name="Qi Y."/>
            <person name="Settlage R."/>
            <person name="Tojo M."/>
            <person name="Tubio J.M."/>
            <person name="Unger M.F."/>
            <person name="Wang B."/>
            <person name="Vernick K.D."/>
            <person name="Ribeiro J.M."/>
            <person name="James A.A."/>
            <person name="Michel K."/>
            <person name="Riehle M.A."/>
            <person name="Luckhart S."/>
            <person name="Sharakhov I.V."/>
            <person name="Tu Z."/>
        </authorList>
    </citation>
    <scope>NUCLEOTIDE SEQUENCE [LARGE SCALE GENOMIC DNA]</scope>
    <source>
        <strain evidence="2">Indian</strain>
    </source>
</reference>
<dbReference type="STRING" id="30069.A0A182YT45"/>
<dbReference type="AlphaFoldDB" id="A0A182YT45"/>
<evidence type="ECO:0000313" key="2">
    <source>
        <dbReference type="Proteomes" id="UP000076408"/>
    </source>
</evidence>
<name>A0A182YT45_ANOST</name>